<feature type="transmembrane region" description="Helical" evidence="1">
    <location>
        <begin position="88"/>
        <end position="112"/>
    </location>
</feature>
<organism evidence="2 3">
    <name type="scientific">Candidatus Blautia pullicola</name>
    <dbReference type="NCBI Taxonomy" id="2838498"/>
    <lineage>
        <taxon>Bacteria</taxon>
        <taxon>Bacillati</taxon>
        <taxon>Bacillota</taxon>
        <taxon>Clostridia</taxon>
        <taxon>Lachnospirales</taxon>
        <taxon>Lachnospiraceae</taxon>
        <taxon>Blautia</taxon>
    </lineage>
</organism>
<accession>A0A9D2FPQ1</accession>
<reference evidence="2" key="1">
    <citation type="journal article" date="2021" name="PeerJ">
        <title>Extensive microbial diversity within the chicken gut microbiome revealed by metagenomics and culture.</title>
        <authorList>
            <person name="Gilroy R."/>
            <person name="Ravi A."/>
            <person name="Getino M."/>
            <person name="Pursley I."/>
            <person name="Horton D.L."/>
            <person name="Alikhan N.F."/>
            <person name="Baker D."/>
            <person name="Gharbi K."/>
            <person name="Hall N."/>
            <person name="Watson M."/>
            <person name="Adriaenssens E.M."/>
            <person name="Foster-Nyarko E."/>
            <person name="Jarju S."/>
            <person name="Secka A."/>
            <person name="Antonio M."/>
            <person name="Oren A."/>
            <person name="Chaudhuri R.R."/>
            <person name="La Ragione R."/>
            <person name="Hildebrand F."/>
            <person name="Pallen M.J."/>
        </authorList>
    </citation>
    <scope>NUCLEOTIDE SEQUENCE</scope>
    <source>
        <strain evidence="2">1068</strain>
    </source>
</reference>
<keyword evidence="1" id="KW-0812">Transmembrane</keyword>
<keyword evidence="1" id="KW-0472">Membrane</keyword>
<dbReference type="AlphaFoldDB" id="A0A9D2FPQ1"/>
<comment type="caution">
    <text evidence="2">The sequence shown here is derived from an EMBL/GenBank/DDBJ whole genome shotgun (WGS) entry which is preliminary data.</text>
</comment>
<dbReference type="Proteomes" id="UP000824056">
    <property type="component" value="Unassembled WGS sequence"/>
</dbReference>
<reference evidence="2" key="2">
    <citation type="submission" date="2021-04" db="EMBL/GenBank/DDBJ databases">
        <authorList>
            <person name="Gilroy R."/>
        </authorList>
    </citation>
    <scope>NUCLEOTIDE SEQUENCE</scope>
    <source>
        <strain evidence="2">1068</strain>
    </source>
</reference>
<protein>
    <submittedName>
        <fullName evidence="2">Uncharacterized protein</fullName>
    </submittedName>
</protein>
<gene>
    <name evidence="2" type="ORF">H9809_00665</name>
</gene>
<evidence type="ECO:0000256" key="1">
    <source>
        <dbReference type="SAM" id="Phobius"/>
    </source>
</evidence>
<evidence type="ECO:0000313" key="2">
    <source>
        <dbReference type="EMBL" id="HIZ64411.1"/>
    </source>
</evidence>
<feature type="transmembrane region" description="Helical" evidence="1">
    <location>
        <begin position="132"/>
        <end position="153"/>
    </location>
</feature>
<proteinExistence type="predicted"/>
<keyword evidence="1" id="KW-1133">Transmembrane helix</keyword>
<sequence length="228" mass="26404">MKKARLKNPYIAVMKDGGLSYGGNQSWAEGNLLQKYGCGVIAGTDLILYLGLHKEYCNGREIWEDEEENGIWDAEQYFALIKRLNRKYFWVIPGLGMPGLFLSWGLNGYFRFNRIPLKASFGVLGRNLMNRTAAMLAHDIPVILAVGPNFSLFRKKYKLDLYQKKGEEFQKAAEVSAHYVTVTGMEEQWLKISSWGREYFIRSQEYLDYVKKHGSFLTSNIIYIRKRK</sequence>
<dbReference type="EMBL" id="DXBG01000017">
    <property type="protein sequence ID" value="HIZ64411.1"/>
    <property type="molecule type" value="Genomic_DNA"/>
</dbReference>
<evidence type="ECO:0000313" key="3">
    <source>
        <dbReference type="Proteomes" id="UP000824056"/>
    </source>
</evidence>
<name>A0A9D2FPQ1_9FIRM</name>